<dbReference type="EMBL" id="ON529861">
    <property type="protein sequence ID" value="USN16358.1"/>
    <property type="molecule type" value="Genomic_DNA"/>
</dbReference>
<reference evidence="1" key="1">
    <citation type="submission" date="2022-05" db="EMBL/GenBank/DDBJ databases">
        <authorList>
            <person name="Friedrich I."/>
            <person name="Poehlein A."/>
            <person name="Schneider D."/>
            <person name="Hertel R."/>
            <person name="Daniel R."/>
        </authorList>
    </citation>
    <scope>NUCLEOTIDE SEQUENCE</scope>
</reference>
<protein>
    <submittedName>
        <fullName evidence="1">Uncharacterized protein</fullName>
    </submittedName>
</protein>
<gene>
    <name evidence="1" type="ORF">PLUTO_00420</name>
</gene>
<evidence type="ECO:0000313" key="2">
    <source>
        <dbReference type="Proteomes" id="UP001056883"/>
    </source>
</evidence>
<accession>A0A9E7SL82</accession>
<sequence>MDTELSTTQWKMIRFLSREPQRGSRQVAGYGAGPRLSACRALVRKGLAYAATRTGYYGLTVEGEKLVDMAFEILRNESPA</sequence>
<proteinExistence type="predicted"/>
<name>A0A9E7SL82_9CAUD</name>
<dbReference type="Proteomes" id="UP001056883">
    <property type="component" value="Segment"/>
</dbReference>
<evidence type="ECO:0000313" key="1">
    <source>
        <dbReference type="EMBL" id="USN16358.1"/>
    </source>
</evidence>
<organism evidence="1 2">
    <name type="scientific">Luteibacter phage vB_LflM-Pluto</name>
    <dbReference type="NCBI Taxonomy" id="2948611"/>
    <lineage>
        <taxon>Viruses</taxon>
        <taxon>Duplodnaviria</taxon>
        <taxon>Heunggongvirae</taxon>
        <taxon>Uroviricota</taxon>
        <taxon>Caudoviricetes</taxon>
        <taxon>Lindbergviridae</taxon>
        <taxon>Plutovirus</taxon>
        <taxon>Plutovirus pluto</taxon>
    </lineage>
</organism>
<keyword evidence="2" id="KW-1185">Reference proteome</keyword>